<gene>
    <name evidence="1" type="ORF">BD289DRAFT_288643</name>
</gene>
<dbReference type="Proteomes" id="UP000241462">
    <property type="component" value="Unassembled WGS sequence"/>
</dbReference>
<dbReference type="AlphaFoldDB" id="A0A2T3A5G4"/>
<protein>
    <submittedName>
        <fullName evidence="1">Uncharacterized protein</fullName>
    </submittedName>
</protein>
<evidence type="ECO:0000313" key="2">
    <source>
        <dbReference type="Proteomes" id="UP000241462"/>
    </source>
</evidence>
<name>A0A2T3A5G4_9PEZI</name>
<dbReference type="InParanoid" id="A0A2T3A5G4"/>
<proteinExistence type="predicted"/>
<accession>A0A2T3A5G4</accession>
<sequence>MHPVCAHALQESLRVALVETVTYLSWINFGVWPQFRVDSLSVRLTDIDGHRQMQTLEAEQKRKCCFANRQYAIHTLIVQVHLSIGLKKKIRCSNAKHLLCSRSSFQTPASAPSVSADQFHCPPACLPACLALLLHLHLHAHWFMVSLTYDFHAKVSTAALSELACLATS</sequence>
<dbReference type="EMBL" id="KZ678463">
    <property type="protein sequence ID" value="PSR83247.1"/>
    <property type="molecule type" value="Genomic_DNA"/>
</dbReference>
<keyword evidence="2" id="KW-1185">Reference proteome</keyword>
<organism evidence="1 2">
    <name type="scientific">Coniella lustricola</name>
    <dbReference type="NCBI Taxonomy" id="2025994"/>
    <lineage>
        <taxon>Eukaryota</taxon>
        <taxon>Fungi</taxon>
        <taxon>Dikarya</taxon>
        <taxon>Ascomycota</taxon>
        <taxon>Pezizomycotina</taxon>
        <taxon>Sordariomycetes</taxon>
        <taxon>Sordariomycetidae</taxon>
        <taxon>Diaporthales</taxon>
        <taxon>Schizoparmaceae</taxon>
        <taxon>Coniella</taxon>
    </lineage>
</organism>
<evidence type="ECO:0000313" key="1">
    <source>
        <dbReference type="EMBL" id="PSR83247.1"/>
    </source>
</evidence>
<reference evidence="1 2" key="1">
    <citation type="journal article" date="2018" name="Mycol. Prog.">
        <title>Coniella lustricola, a new species from submerged detritus.</title>
        <authorList>
            <person name="Raudabaugh D.B."/>
            <person name="Iturriaga T."/>
            <person name="Carver A."/>
            <person name="Mondo S."/>
            <person name="Pangilinan J."/>
            <person name="Lipzen A."/>
            <person name="He G."/>
            <person name="Amirebrahimi M."/>
            <person name="Grigoriev I.V."/>
            <person name="Miller A.N."/>
        </authorList>
    </citation>
    <scope>NUCLEOTIDE SEQUENCE [LARGE SCALE GENOMIC DNA]</scope>
    <source>
        <strain evidence="1 2">B22-T-1</strain>
    </source>
</reference>